<dbReference type="PROSITE" id="PS00901">
    <property type="entry name" value="CYS_SYNTHASE"/>
    <property type="match status" value="1"/>
</dbReference>
<evidence type="ECO:0000256" key="2">
    <source>
        <dbReference type="ARBA" id="ARBA00004962"/>
    </source>
</evidence>
<evidence type="ECO:0000256" key="3">
    <source>
        <dbReference type="ARBA" id="ARBA00012681"/>
    </source>
</evidence>
<dbReference type="CDD" id="cd01561">
    <property type="entry name" value="CBS_like"/>
    <property type="match status" value="1"/>
</dbReference>
<evidence type="ECO:0000259" key="9">
    <source>
        <dbReference type="Pfam" id="PF00291"/>
    </source>
</evidence>
<dbReference type="NCBIfam" id="NF007989">
    <property type="entry name" value="PRK10717.1"/>
    <property type="match status" value="1"/>
</dbReference>
<gene>
    <name evidence="10" type="ORF">IB286_03790</name>
</gene>
<dbReference type="SUPFAM" id="SSF53686">
    <property type="entry name" value="Tryptophan synthase beta subunit-like PLP-dependent enzymes"/>
    <property type="match status" value="1"/>
</dbReference>
<dbReference type="EC" id="2.5.1.47" evidence="3"/>
<evidence type="ECO:0000313" key="11">
    <source>
        <dbReference type="Proteomes" id="UP000610558"/>
    </source>
</evidence>
<dbReference type="Proteomes" id="UP000610558">
    <property type="component" value="Unassembled WGS sequence"/>
</dbReference>
<evidence type="ECO:0000256" key="7">
    <source>
        <dbReference type="ARBA" id="ARBA00022946"/>
    </source>
</evidence>
<organism evidence="10 11">
    <name type="scientific">Spongiibacter pelagi</name>
    <dbReference type="NCBI Taxonomy" id="2760804"/>
    <lineage>
        <taxon>Bacteria</taxon>
        <taxon>Pseudomonadati</taxon>
        <taxon>Pseudomonadota</taxon>
        <taxon>Gammaproteobacteria</taxon>
        <taxon>Cellvibrionales</taxon>
        <taxon>Spongiibacteraceae</taxon>
        <taxon>Spongiibacter</taxon>
    </lineage>
</organism>
<dbReference type="InterPro" id="IPR036052">
    <property type="entry name" value="TrpB-like_PALP_sf"/>
</dbReference>
<sequence length="338" mass="36448">MSLASFAYPQLPDLIGNTPLMLLRQASKLTGCTILGKAEFLNPGGSVKDRTALGIIRDAEARGLLKPGATIVEGTAGNTGIGLTLIANALGYRSVVVMPQSQSREKIELLDLYGADLRLVQPTTYDDPNHYIHTAERLTEKLNESEPNGAFWARQFDNTANARIHETTTGEEIWQQTEGKIDAFICAVGTGGTLAGVSSALKKHNPNVTIGIADPQGSSLYNYYTSGELKGEGRSLAEGIGISLITENLRQAQVDKAYQISDAEALPFIFDLLRYEGLCLGGSSAVNIAGAVRLAKELGPGHTIVTMLCDYGDRYKSRLYNPIFLKNMGLPSPDWKVN</sequence>
<dbReference type="GO" id="GO:0006535">
    <property type="term" value="P:cysteine biosynthetic process from serine"/>
    <property type="evidence" value="ECO:0007669"/>
    <property type="project" value="InterPro"/>
</dbReference>
<evidence type="ECO:0000313" key="10">
    <source>
        <dbReference type="EMBL" id="MBD2858118.1"/>
    </source>
</evidence>
<comment type="catalytic activity">
    <reaction evidence="8">
        <text>O-acetyl-L-serine + hydrogen sulfide = L-cysteine + acetate</text>
        <dbReference type="Rhea" id="RHEA:14829"/>
        <dbReference type="ChEBI" id="CHEBI:29919"/>
        <dbReference type="ChEBI" id="CHEBI:30089"/>
        <dbReference type="ChEBI" id="CHEBI:35235"/>
        <dbReference type="ChEBI" id="CHEBI:58340"/>
        <dbReference type="EC" id="2.5.1.47"/>
    </reaction>
</comment>
<dbReference type="Pfam" id="PF00291">
    <property type="entry name" value="PALP"/>
    <property type="match status" value="1"/>
</dbReference>
<accession>A0A927BYW3</accession>
<feature type="domain" description="Tryptophan synthase beta chain-like PALP" evidence="9">
    <location>
        <begin position="13"/>
        <end position="310"/>
    </location>
</feature>
<proteinExistence type="predicted"/>
<dbReference type="GO" id="GO:0004124">
    <property type="term" value="F:cysteine synthase activity"/>
    <property type="evidence" value="ECO:0007669"/>
    <property type="project" value="UniProtKB-EC"/>
</dbReference>
<protein>
    <recommendedName>
        <fullName evidence="3">cysteine synthase</fullName>
        <ecNumber evidence="3">2.5.1.47</ecNumber>
    </recommendedName>
</protein>
<dbReference type="EMBL" id="JACXLD010000001">
    <property type="protein sequence ID" value="MBD2858118.1"/>
    <property type="molecule type" value="Genomic_DNA"/>
</dbReference>
<comment type="cofactor">
    <cofactor evidence="1">
        <name>pyridoxal 5'-phosphate</name>
        <dbReference type="ChEBI" id="CHEBI:597326"/>
    </cofactor>
</comment>
<reference evidence="10" key="1">
    <citation type="submission" date="2020-09" db="EMBL/GenBank/DDBJ databases">
        <authorList>
            <person name="Yoon J.-W."/>
        </authorList>
    </citation>
    <scope>NUCLEOTIDE SEQUENCE</scope>
    <source>
        <strain evidence="10">KMU-158</strain>
    </source>
</reference>
<dbReference type="Gene3D" id="3.40.50.1100">
    <property type="match status" value="2"/>
</dbReference>
<evidence type="ECO:0000256" key="5">
    <source>
        <dbReference type="ARBA" id="ARBA00022679"/>
    </source>
</evidence>
<keyword evidence="4" id="KW-0028">Amino-acid biosynthesis</keyword>
<dbReference type="RefSeq" id="WP_190762552.1">
    <property type="nucleotide sequence ID" value="NZ_JACXLD010000001.1"/>
</dbReference>
<keyword evidence="5" id="KW-0808">Transferase</keyword>
<dbReference type="InterPro" id="IPR001216">
    <property type="entry name" value="P-phosphate_BS"/>
</dbReference>
<dbReference type="InterPro" id="IPR050214">
    <property type="entry name" value="Cys_Synth/Cystath_Beta-Synth"/>
</dbReference>
<keyword evidence="6" id="KW-0663">Pyridoxal phosphate</keyword>
<evidence type="ECO:0000256" key="4">
    <source>
        <dbReference type="ARBA" id="ARBA00022605"/>
    </source>
</evidence>
<dbReference type="PANTHER" id="PTHR10314">
    <property type="entry name" value="CYSTATHIONINE BETA-SYNTHASE"/>
    <property type="match status" value="1"/>
</dbReference>
<evidence type="ECO:0000256" key="1">
    <source>
        <dbReference type="ARBA" id="ARBA00001933"/>
    </source>
</evidence>
<dbReference type="InterPro" id="IPR001926">
    <property type="entry name" value="TrpB-like_PALP"/>
</dbReference>
<evidence type="ECO:0000256" key="6">
    <source>
        <dbReference type="ARBA" id="ARBA00022898"/>
    </source>
</evidence>
<comment type="caution">
    <text evidence="10">The sequence shown here is derived from an EMBL/GenBank/DDBJ whole genome shotgun (WGS) entry which is preliminary data.</text>
</comment>
<evidence type="ECO:0000256" key="8">
    <source>
        <dbReference type="ARBA" id="ARBA00047931"/>
    </source>
</evidence>
<dbReference type="AlphaFoldDB" id="A0A927BYW3"/>
<dbReference type="FunFam" id="3.40.50.1100:FF:000011">
    <property type="entry name" value="Cysteine synthase (o-acetylserine)"/>
    <property type="match status" value="1"/>
</dbReference>
<comment type="pathway">
    <text evidence="2">Amino-acid biosynthesis; L-cysteine biosynthesis; L-cysteine from L-serine: step 2/2.</text>
</comment>
<name>A0A927BYW3_9GAMM</name>
<keyword evidence="11" id="KW-1185">Reference proteome</keyword>
<keyword evidence="7" id="KW-0809">Transit peptide</keyword>